<reference evidence="8" key="2">
    <citation type="submission" date="2025-08" db="UniProtKB">
        <authorList>
            <consortium name="Ensembl"/>
        </authorList>
    </citation>
    <scope>IDENTIFICATION</scope>
</reference>
<evidence type="ECO:0000313" key="8">
    <source>
        <dbReference type="Ensembl" id="ENSTRUP00000028767.2"/>
    </source>
</evidence>
<dbReference type="GeneID" id="101064621"/>
<keyword evidence="4" id="KW-0720">Serine protease</keyword>
<keyword evidence="2" id="KW-0732">Signal</keyword>
<dbReference type="STRING" id="31033.ENSTRUP00000028767"/>
<dbReference type="Pfam" id="PF00089">
    <property type="entry name" value="Trypsin"/>
    <property type="match status" value="1"/>
</dbReference>
<dbReference type="Gene3D" id="2.40.10.10">
    <property type="entry name" value="Trypsin-like serine proteases"/>
    <property type="match status" value="1"/>
</dbReference>
<dbReference type="KEGG" id="tru:101064621"/>
<dbReference type="InterPro" id="IPR001314">
    <property type="entry name" value="Peptidase_S1A"/>
</dbReference>
<dbReference type="AlphaFoldDB" id="H2TVQ8"/>
<dbReference type="GO" id="GO:0004252">
    <property type="term" value="F:serine-type endopeptidase activity"/>
    <property type="evidence" value="ECO:0007669"/>
    <property type="project" value="InterPro"/>
</dbReference>
<dbReference type="HOGENOM" id="CLU_006842_7_0_1"/>
<dbReference type="OrthoDB" id="10002959at2759"/>
<reference evidence="8" key="3">
    <citation type="submission" date="2025-09" db="UniProtKB">
        <authorList>
            <consortium name="Ensembl"/>
        </authorList>
    </citation>
    <scope>IDENTIFICATION</scope>
</reference>
<reference evidence="8 9" key="1">
    <citation type="journal article" date="2011" name="Genome Biol. Evol.">
        <title>Integration of the genetic map and genome assembly of fugu facilitates insights into distinct features of genome evolution in teleosts and mammals.</title>
        <authorList>
            <person name="Kai W."/>
            <person name="Kikuchi K."/>
            <person name="Tohari S."/>
            <person name="Chew A.K."/>
            <person name="Tay A."/>
            <person name="Fujiwara A."/>
            <person name="Hosoya S."/>
            <person name="Suetake H."/>
            <person name="Naruse K."/>
            <person name="Brenner S."/>
            <person name="Suzuki Y."/>
            <person name="Venkatesh B."/>
        </authorList>
    </citation>
    <scope>NUCLEOTIDE SEQUENCE [LARGE SCALE GENOMIC DNA]</scope>
</reference>
<evidence type="ECO:0000256" key="3">
    <source>
        <dbReference type="ARBA" id="ARBA00022801"/>
    </source>
</evidence>
<organism evidence="8 9">
    <name type="scientific">Takifugu rubripes</name>
    <name type="common">Japanese pufferfish</name>
    <name type="synonym">Fugu rubripes</name>
    <dbReference type="NCBI Taxonomy" id="31033"/>
    <lineage>
        <taxon>Eukaryota</taxon>
        <taxon>Metazoa</taxon>
        <taxon>Chordata</taxon>
        <taxon>Craniata</taxon>
        <taxon>Vertebrata</taxon>
        <taxon>Euteleostomi</taxon>
        <taxon>Actinopterygii</taxon>
        <taxon>Neopterygii</taxon>
        <taxon>Teleostei</taxon>
        <taxon>Neoteleostei</taxon>
        <taxon>Acanthomorphata</taxon>
        <taxon>Eupercaria</taxon>
        <taxon>Tetraodontiformes</taxon>
        <taxon>Tetradontoidea</taxon>
        <taxon>Tetraodontidae</taxon>
        <taxon>Takifugu</taxon>
    </lineage>
</organism>
<proteinExistence type="predicted"/>
<keyword evidence="1" id="KW-0645">Protease</keyword>
<evidence type="ECO:0000256" key="1">
    <source>
        <dbReference type="ARBA" id="ARBA00022670"/>
    </source>
</evidence>
<dbReference type="FunFam" id="2.40.10.10:FF:000024">
    <property type="entry name" value="Serine protease 53"/>
    <property type="match status" value="1"/>
</dbReference>
<evidence type="ECO:0000256" key="6">
    <source>
        <dbReference type="SAM" id="Phobius"/>
    </source>
</evidence>
<evidence type="ECO:0000259" key="7">
    <source>
        <dbReference type="PROSITE" id="PS50240"/>
    </source>
</evidence>
<evidence type="ECO:0000256" key="4">
    <source>
        <dbReference type="ARBA" id="ARBA00022825"/>
    </source>
</evidence>
<keyword evidence="6" id="KW-0472">Membrane</keyword>
<dbReference type="GeneTree" id="ENSGT00940000163009"/>
<dbReference type="Proteomes" id="UP000005226">
    <property type="component" value="Chromosome 5"/>
</dbReference>
<dbReference type="GO" id="GO:0006508">
    <property type="term" value="P:proteolysis"/>
    <property type="evidence" value="ECO:0007669"/>
    <property type="project" value="UniProtKB-KW"/>
</dbReference>
<dbReference type="CDD" id="cd00190">
    <property type="entry name" value="Tryp_SPc"/>
    <property type="match status" value="1"/>
</dbReference>
<protein>
    <submittedName>
        <fullName evidence="8">Tryptase-2-like</fullName>
    </submittedName>
</protein>
<evidence type="ECO:0000256" key="5">
    <source>
        <dbReference type="ARBA" id="ARBA00023157"/>
    </source>
</evidence>
<sequence length="290" mass="31595">MCAAVYKSLQLLSSERTGSAVQLVMGLYVLISVIVMIHQAGGAEMKSSIVGGQDAPPGHWPWMAHLNITSDGVEKWRCGGTILNSEWVLTAAHCWVTQPPPNIRRSMVWIGSYSLRKASARYMAVLYVITHPDFKVTHNGYVNDLALVRLKKKITFSRGVAPVRLPNPTNTFSPSSNCWIVGWGNVGTDVPLPNPETLQQLQLPIVLQSVCKEKYPELTDNMLCAGDMSGGKGPCKGDYGGPLLCYGDSGFVQVGIMSYGSQGGCALPGQPGVYTQVSKYLRYINDYIHL</sequence>
<dbReference type="Ensembl" id="ENSTRUT00000028883.3">
    <property type="protein sequence ID" value="ENSTRUP00000028767.2"/>
    <property type="gene ID" value="ENSTRUG00000011393.3"/>
</dbReference>
<keyword evidence="9" id="KW-1185">Reference proteome</keyword>
<dbReference type="PANTHER" id="PTHR24252:SF10">
    <property type="entry name" value="SERINE PROTEASE 56"/>
    <property type="match status" value="1"/>
</dbReference>
<dbReference type="PROSITE" id="PS00134">
    <property type="entry name" value="TRYPSIN_HIS"/>
    <property type="match status" value="1"/>
</dbReference>
<dbReference type="InterPro" id="IPR018114">
    <property type="entry name" value="TRYPSIN_HIS"/>
</dbReference>
<dbReference type="SMART" id="SM00020">
    <property type="entry name" value="Tryp_SPc"/>
    <property type="match status" value="1"/>
</dbReference>
<dbReference type="SUPFAM" id="SSF50494">
    <property type="entry name" value="Trypsin-like serine proteases"/>
    <property type="match status" value="1"/>
</dbReference>
<gene>
    <name evidence="8" type="primary">LOC101064621</name>
</gene>
<keyword evidence="6" id="KW-1133">Transmembrane helix</keyword>
<feature type="domain" description="Peptidase S1" evidence="7">
    <location>
        <begin position="49"/>
        <end position="289"/>
    </location>
</feature>
<evidence type="ECO:0000256" key="2">
    <source>
        <dbReference type="ARBA" id="ARBA00022729"/>
    </source>
</evidence>
<dbReference type="InterPro" id="IPR001254">
    <property type="entry name" value="Trypsin_dom"/>
</dbReference>
<dbReference type="PANTHER" id="PTHR24252">
    <property type="entry name" value="ACROSIN-RELATED"/>
    <property type="match status" value="1"/>
</dbReference>
<dbReference type="InterPro" id="IPR043504">
    <property type="entry name" value="Peptidase_S1_PA_chymotrypsin"/>
</dbReference>
<accession>H2TVQ8</accession>
<keyword evidence="6" id="KW-0812">Transmembrane</keyword>
<dbReference type="RefSeq" id="XP_003964354.2">
    <property type="nucleotide sequence ID" value="XM_003964305.3"/>
</dbReference>
<dbReference type="InterPro" id="IPR009003">
    <property type="entry name" value="Peptidase_S1_PA"/>
</dbReference>
<feature type="transmembrane region" description="Helical" evidence="6">
    <location>
        <begin position="20"/>
        <end position="37"/>
    </location>
</feature>
<dbReference type="PRINTS" id="PR00722">
    <property type="entry name" value="CHYMOTRYPSIN"/>
</dbReference>
<dbReference type="OMA" id="GMPSERY"/>
<evidence type="ECO:0000313" key="9">
    <source>
        <dbReference type="Proteomes" id="UP000005226"/>
    </source>
</evidence>
<dbReference type="PROSITE" id="PS50240">
    <property type="entry name" value="TRYPSIN_DOM"/>
    <property type="match status" value="1"/>
</dbReference>
<keyword evidence="5" id="KW-1015">Disulfide bond</keyword>
<keyword evidence="3" id="KW-0378">Hydrolase</keyword>
<name>H2TVQ8_TAKRU</name>
<dbReference type="InParanoid" id="H2TVQ8"/>